<dbReference type="PROSITE" id="PS51257">
    <property type="entry name" value="PROKAR_LIPOPROTEIN"/>
    <property type="match status" value="1"/>
</dbReference>
<evidence type="ECO:0000313" key="2">
    <source>
        <dbReference type="Proteomes" id="UP000019330"/>
    </source>
</evidence>
<keyword evidence="2" id="KW-1185">Reference proteome</keyword>
<dbReference type="EMBL" id="CP005746">
    <property type="protein sequence ID" value="AHH11140.1"/>
    <property type="molecule type" value="Genomic_DNA"/>
</dbReference>
<gene>
    <name evidence="1" type="ORF">BCO_0024500</name>
</gene>
<keyword evidence="1" id="KW-0614">Plasmid</keyword>
<dbReference type="HOGENOM" id="CLU_992754_0_0_12"/>
<protein>
    <recommendedName>
        <fullName evidence="3">Lipoprotein</fullName>
    </recommendedName>
</protein>
<evidence type="ECO:0008006" key="3">
    <source>
        <dbReference type="Google" id="ProtNLM"/>
    </source>
</evidence>
<dbReference type="AlphaFoldDB" id="W5SW23"/>
<organism evidence="1">
    <name type="scientific">Borrelia coriaceae ATCC 43381</name>
    <dbReference type="NCBI Taxonomy" id="1408429"/>
    <lineage>
        <taxon>Bacteria</taxon>
        <taxon>Pseudomonadati</taxon>
        <taxon>Spirochaetota</taxon>
        <taxon>Spirochaetia</taxon>
        <taxon>Spirochaetales</taxon>
        <taxon>Borreliaceae</taxon>
        <taxon>Borrelia</taxon>
    </lineage>
</organism>
<reference evidence="1" key="1">
    <citation type="submission" date="2013-04" db="EMBL/GenBank/DDBJ databases">
        <title>Comparative Genomics of Relapsing Fever Spirochetes.</title>
        <authorList>
            <person name="Schwan T.G."/>
            <person name="Raffel S.J."/>
            <person name="Porcella S.F."/>
            <person name="Martens C.A."/>
            <person name="Bruno D.P."/>
            <person name="Ricklefs S.M."/>
            <person name="Barbian K.B."/>
        </authorList>
    </citation>
    <scope>NUCLEOTIDE SEQUENCE</scope>
    <source>
        <strain evidence="1">Co53</strain>
        <plasmid evidence="1">unnamed</plasmid>
    </source>
</reference>
<dbReference type="Proteomes" id="UP000019330">
    <property type="component" value="Plasmid unnamed"/>
</dbReference>
<accession>W5SW23</accession>
<evidence type="ECO:0000313" key="1">
    <source>
        <dbReference type="EMBL" id="AHH11140.1"/>
    </source>
</evidence>
<sequence length="272" mass="30929">MGGIFMRKVCMVLCVLSMLACNRVDPNGLGMELGPMGLKTEADTCDRKMVIKPVRIDTRHVAFYKLDKIVREAKDALNNQTFVDLGKKPVFDFSVAKLFPVYKNEDFIYAGLNYNIEAIESLEWIFNTLDLKSKSANTKDVLIINPLLEYISDGTVVLRKFLNNQLDEDALERLKVNKTAEELTKIYFYLRLAIESRAHFIDRLSELLIDIASNNLDRDTIVSSIITNVLAPTDLRGHSIALEFNSFSSGEIYQYYVSMQAMIQILSCFVKP</sequence>
<geneLocation type="plasmid" evidence="1 2">
    <name>unnamed</name>
</geneLocation>
<proteinExistence type="predicted"/>
<name>W5SW23_9SPIR</name>